<dbReference type="Proteomes" id="UP000707451">
    <property type="component" value="Unassembled WGS sequence"/>
</dbReference>
<reference evidence="1" key="1">
    <citation type="submission" date="2021-06" db="EMBL/GenBank/DDBJ databases">
        <title>Genome Sequence of Mortierella hyaline Strain SCG-10, a Cold-Adapted, Nitrate-Reducing Fungus Isolated from Soil in Minnesota, USA.</title>
        <authorList>
            <person name="Aldossari N."/>
        </authorList>
    </citation>
    <scope>NUCLEOTIDE SEQUENCE</scope>
    <source>
        <strain evidence="1">SCG-10</strain>
    </source>
</reference>
<dbReference type="OrthoDB" id="2442095at2759"/>
<name>A0A9P7XYV9_9FUNG</name>
<dbReference type="AlphaFoldDB" id="A0A9P7XYV9"/>
<proteinExistence type="predicted"/>
<evidence type="ECO:0000313" key="1">
    <source>
        <dbReference type="EMBL" id="KAG9069662.1"/>
    </source>
</evidence>
<organism evidence="1 2">
    <name type="scientific">Linnemannia hyalina</name>
    <dbReference type="NCBI Taxonomy" id="64524"/>
    <lineage>
        <taxon>Eukaryota</taxon>
        <taxon>Fungi</taxon>
        <taxon>Fungi incertae sedis</taxon>
        <taxon>Mucoromycota</taxon>
        <taxon>Mortierellomycotina</taxon>
        <taxon>Mortierellomycetes</taxon>
        <taxon>Mortierellales</taxon>
        <taxon>Mortierellaceae</taxon>
        <taxon>Linnemannia</taxon>
    </lineage>
</organism>
<evidence type="ECO:0000313" key="2">
    <source>
        <dbReference type="Proteomes" id="UP000707451"/>
    </source>
</evidence>
<accession>A0A9P7XYV9</accession>
<keyword evidence="2" id="KW-1185">Reference proteome</keyword>
<dbReference type="EMBL" id="JAHRHY010000004">
    <property type="protein sequence ID" value="KAG9069662.1"/>
    <property type="molecule type" value="Genomic_DNA"/>
</dbReference>
<sequence length="77" mass="8762">MDELQPQTKEMEKIIFDNGIQEFILKAADFSTDDIINDLAYKLGGLVTLIGKLNIRYLQIGSHTTKKYLSVKLSDEQ</sequence>
<protein>
    <submittedName>
        <fullName evidence="1">Uncharacterized protein</fullName>
    </submittedName>
</protein>
<gene>
    <name evidence="1" type="ORF">KI688_008984</name>
</gene>
<comment type="caution">
    <text evidence="1">The sequence shown here is derived from an EMBL/GenBank/DDBJ whole genome shotgun (WGS) entry which is preliminary data.</text>
</comment>